<dbReference type="UniPathway" id="UPA01057">
    <property type="reaction ID" value="UER00900"/>
</dbReference>
<evidence type="ECO:0000313" key="5">
    <source>
        <dbReference type="EMBL" id="REJ06788.1"/>
    </source>
</evidence>
<keyword evidence="2 3" id="KW-0456">Lyase</keyword>
<dbReference type="EMBL" id="QUAE01000023">
    <property type="protein sequence ID" value="REJ06788.1"/>
    <property type="molecule type" value="Genomic_DNA"/>
</dbReference>
<keyword evidence="1 3" id="KW-0474">Menaquinone biosynthesis</keyword>
<comment type="caution">
    <text evidence="5">The sequence shown here is derived from an EMBL/GenBank/DDBJ whole genome shotgun (WGS) entry which is preliminary data.</text>
</comment>
<dbReference type="Pfam" id="PF00561">
    <property type="entry name" value="Abhydrolase_1"/>
    <property type="match status" value="1"/>
</dbReference>
<reference evidence="5 6" key="1">
    <citation type="submission" date="2018-08" db="EMBL/GenBank/DDBJ databases">
        <title>Genome sequence of Halobacillus trueperi KCTC 3686.</title>
        <authorList>
            <person name="Cho K.H."/>
            <person name="Kwak M.-J."/>
            <person name="Kim B.-Y."/>
            <person name="Chun J."/>
        </authorList>
    </citation>
    <scope>NUCLEOTIDE SEQUENCE [LARGE SCALE GENOMIC DNA]</scope>
    <source>
        <strain evidence="5 6">KCTC 3686</strain>
    </source>
</reference>
<evidence type="ECO:0000256" key="3">
    <source>
        <dbReference type="HAMAP-Rule" id="MF_01660"/>
    </source>
</evidence>
<comment type="catalytic activity">
    <reaction evidence="3">
        <text>5-enolpyruvoyl-6-hydroxy-2-succinyl-cyclohex-3-ene-1-carboxylate = (1R,6R)-6-hydroxy-2-succinyl-cyclohexa-2,4-diene-1-carboxylate + pyruvate</text>
        <dbReference type="Rhea" id="RHEA:25597"/>
        <dbReference type="ChEBI" id="CHEBI:15361"/>
        <dbReference type="ChEBI" id="CHEBI:58689"/>
        <dbReference type="ChEBI" id="CHEBI:58818"/>
        <dbReference type="EC" id="4.2.99.20"/>
    </reaction>
</comment>
<dbReference type="GO" id="GO:0070205">
    <property type="term" value="F:2-succinyl-6-hydroxy-2,4-cyclohexadiene-1-carboxylate synthase activity"/>
    <property type="evidence" value="ECO:0007669"/>
    <property type="project" value="UniProtKB-UniRule"/>
</dbReference>
<dbReference type="InterPro" id="IPR022485">
    <property type="entry name" value="SHCHC_synthase_MenH"/>
</dbReference>
<dbReference type="PRINTS" id="PR00412">
    <property type="entry name" value="EPOXHYDRLASE"/>
</dbReference>
<evidence type="ECO:0000259" key="4">
    <source>
        <dbReference type="Pfam" id="PF00561"/>
    </source>
</evidence>
<dbReference type="InterPro" id="IPR029058">
    <property type="entry name" value="AB_hydrolase_fold"/>
</dbReference>
<keyword evidence="6" id="KW-1185">Reference proteome</keyword>
<comment type="similarity">
    <text evidence="3">Belongs to the AB hydrolase superfamily. MenH family.</text>
</comment>
<sequence>MRMKVNGREYWVEDEGEGQGQVLLLLHGFTGRTSTFDSITSRFEKSFRLLKVDLPGHGRTGSIGIVTMERFCRDLKAMLDQLGLEKVSLLGYSLGGRTALSFAMLYPEYVDRLILESASPGLPTTEEQLARQAKDKGLSEKLMEEGVEPFVDFWESLPLFDSQQSLPDDVEKALREERLSQTANGLSESLLGMGTGHQPSWWDQLSSLKCPVLLVTGEEDEKFRNINRDMAERFTRATHRVVENAGHTVHLENPGIFAKIVDGFMIK</sequence>
<organism evidence="5 6">
    <name type="scientific">Halobacillus trueperi</name>
    <dbReference type="NCBI Taxonomy" id="156205"/>
    <lineage>
        <taxon>Bacteria</taxon>
        <taxon>Bacillati</taxon>
        <taxon>Bacillota</taxon>
        <taxon>Bacilli</taxon>
        <taxon>Bacillales</taxon>
        <taxon>Bacillaceae</taxon>
        <taxon>Halobacillus</taxon>
    </lineage>
</organism>
<dbReference type="PANTHER" id="PTHR42916">
    <property type="entry name" value="2-SUCCINYL-5-ENOLPYRUVYL-6-HYDROXY-3-CYCLOHEXENE-1-CARBOXYLATE SYNTHASE"/>
    <property type="match status" value="1"/>
</dbReference>
<dbReference type="InterPro" id="IPR000639">
    <property type="entry name" value="Epox_hydrolase-like"/>
</dbReference>
<dbReference type="Gene3D" id="3.40.50.1820">
    <property type="entry name" value="alpha/beta hydrolase"/>
    <property type="match status" value="1"/>
</dbReference>
<dbReference type="UniPathway" id="UPA00079"/>
<evidence type="ECO:0000256" key="1">
    <source>
        <dbReference type="ARBA" id="ARBA00022428"/>
    </source>
</evidence>
<evidence type="ECO:0000313" key="6">
    <source>
        <dbReference type="Proteomes" id="UP000256305"/>
    </source>
</evidence>
<comment type="pathway">
    <text evidence="3">Quinol/quinone metabolism; menaquinone biosynthesis.</text>
</comment>
<comment type="function">
    <text evidence="3">Catalyzes a proton abstraction reaction that results in 2,5-elimination of pyruvate from 2-succinyl-5-enolpyruvyl-6-hydroxy-3-cyclohexene-1-carboxylate (SEPHCHC) and the formation of 2-succinyl-6-hydroxy-2,4-cyclohexadiene-1-carboxylate (SHCHC).</text>
</comment>
<comment type="pathway">
    <text evidence="3">Quinol/quinone metabolism; 1,4-dihydroxy-2-naphthoate biosynthesis; 1,4-dihydroxy-2-naphthoate from chorismate: step 3/7.</text>
</comment>
<dbReference type="GO" id="GO:0009234">
    <property type="term" value="P:menaquinone biosynthetic process"/>
    <property type="evidence" value="ECO:0007669"/>
    <property type="project" value="UniProtKB-UniRule"/>
</dbReference>
<dbReference type="SUPFAM" id="SSF53474">
    <property type="entry name" value="alpha/beta-Hydrolases"/>
    <property type="match status" value="1"/>
</dbReference>
<proteinExistence type="inferred from homology"/>
<name>A0A3E0J1J6_9BACI</name>
<dbReference type="NCBIfam" id="TIGR03695">
    <property type="entry name" value="menH_SHCHC"/>
    <property type="match status" value="1"/>
</dbReference>
<dbReference type="HAMAP" id="MF_01660">
    <property type="entry name" value="MenH"/>
    <property type="match status" value="1"/>
</dbReference>
<dbReference type="AlphaFoldDB" id="A0A3E0J1J6"/>
<dbReference type="Proteomes" id="UP000256305">
    <property type="component" value="Unassembled WGS sequence"/>
</dbReference>
<dbReference type="EC" id="4.2.99.20" evidence="3"/>
<protein>
    <recommendedName>
        <fullName evidence="3">Putative 2-succinyl-6-hydroxy-2,4-cyclohexadiene-1-carboxylate synthase</fullName>
        <shortName evidence="3">SHCHC synthase</shortName>
        <ecNumber evidence="3">4.2.99.20</ecNumber>
    </recommendedName>
</protein>
<dbReference type="InterPro" id="IPR000073">
    <property type="entry name" value="AB_hydrolase_1"/>
</dbReference>
<accession>A0A3E0J1J6</accession>
<feature type="domain" description="AB hydrolase-1" evidence="4">
    <location>
        <begin position="22"/>
        <end position="254"/>
    </location>
</feature>
<comment type="subunit">
    <text evidence="3">Monomer.</text>
</comment>
<gene>
    <name evidence="3 5" type="primary">menH</name>
    <name evidence="5" type="ORF">DYE48_18090</name>
</gene>
<dbReference type="PRINTS" id="PR00111">
    <property type="entry name" value="ABHYDROLASE"/>
</dbReference>
<evidence type="ECO:0000256" key="2">
    <source>
        <dbReference type="ARBA" id="ARBA00023239"/>
    </source>
</evidence>
<dbReference type="PANTHER" id="PTHR42916:SF1">
    <property type="entry name" value="PROTEIN PHYLLO, CHLOROPLASTIC"/>
    <property type="match status" value="1"/>
</dbReference>